<comment type="caution">
    <text evidence="3">The sequence shown here is derived from an EMBL/GenBank/DDBJ whole genome shotgun (WGS) entry which is preliminary data.</text>
</comment>
<accession>A0ABR1TQ76</accession>
<protein>
    <recommendedName>
        <fullName evidence="5">GPI anchored serine-rich protein</fullName>
    </recommendedName>
</protein>
<dbReference type="RefSeq" id="XP_066711057.1">
    <property type="nucleotide sequence ID" value="XM_066861947.1"/>
</dbReference>
<evidence type="ECO:0000313" key="4">
    <source>
        <dbReference type="Proteomes" id="UP001480595"/>
    </source>
</evidence>
<gene>
    <name evidence="3" type="ORF">PG994_010538</name>
</gene>
<feature type="compositionally biased region" description="Low complexity" evidence="1">
    <location>
        <begin position="89"/>
        <end position="99"/>
    </location>
</feature>
<feature type="chain" id="PRO_5046342937" description="GPI anchored serine-rich protein" evidence="2">
    <location>
        <begin position="19"/>
        <end position="189"/>
    </location>
</feature>
<organism evidence="3 4">
    <name type="scientific">Apiospora phragmitis</name>
    <dbReference type="NCBI Taxonomy" id="2905665"/>
    <lineage>
        <taxon>Eukaryota</taxon>
        <taxon>Fungi</taxon>
        <taxon>Dikarya</taxon>
        <taxon>Ascomycota</taxon>
        <taxon>Pezizomycotina</taxon>
        <taxon>Sordariomycetes</taxon>
        <taxon>Xylariomycetidae</taxon>
        <taxon>Amphisphaeriales</taxon>
        <taxon>Apiosporaceae</taxon>
        <taxon>Apiospora</taxon>
    </lineage>
</organism>
<feature type="compositionally biased region" description="Low complexity" evidence="1">
    <location>
        <begin position="56"/>
        <end position="80"/>
    </location>
</feature>
<dbReference type="EMBL" id="JAQQWL010000011">
    <property type="protein sequence ID" value="KAK8048808.1"/>
    <property type="molecule type" value="Genomic_DNA"/>
</dbReference>
<proteinExistence type="predicted"/>
<feature type="signal peptide" evidence="2">
    <location>
        <begin position="1"/>
        <end position="18"/>
    </location>
</feature>
<keyword evidence="2" id="KW-0732">Signal</keyword>
<feature type="region of interest" description="Disordered" evidence="1">
    <location>
        <begin position="56"/>
        <end position="99"/>
    </location>
</feature>
<dbReference type="Proteomes" id="UP001480595">
    <property type="component" value="Unassembled WGS sequence"/>
</dbReference>
<evidence type="ECO:0008006" key="5">
    <source>
        <dbReference type="Google" id="ProtNLM"/>
    </source>
</evidence>
<reference evidence="3 4" key="1">
    <citation type="submission" date="2023-01" db="EMBL/GenBank/DDBJ databases">
        <title>Analysis of 21 Apiospora genomes using comparative genomics revels a genus with tremendous synthesis potential of carbohydrate active enzymes and secondary metabolites.</title>
        <authorList>
            <person name="Sorensen T."/>
        </authorList>
    </citation>
    <scope>NUCLEOTIDE SEQUENCE [LARGE SCALE GENOMIC DNA]</scope>
    <source>
        <strain evidence="3 4">CBS 135458</strain>
    </source>
</reference>
<evidence type="ECO:0000313" key="3">
    <source>
        <dbReference type="EMBL" id="KAK8048808.1"/>
    </source>
</evidence>
<evidence type="ECO:0000256" key="1">
    <source>
        <dbReference type="SAM" id="MobiDB-lite"/>
    </source>
</evidence>
<sequence>MHASSILVLAAGAMSASAAVQGEQQLTTTSTSTMTHYVTITKCNPTNTLCPLYTPSTTSSSIVSTTSSTSSTPSPTSYPVFTPPPAPAPTSSSSSSSSSSSVFSSSSSSAIPVYSVKSFPAHNTTTTAVFPTAYYNTTTPKSTPAMSKPATLTGYPTAPAPSPIPTGGAASLQSGLTLGAVAAVAALML</sequence>
<dbReference type="GeneID" id="92095010"/>
<name>A0ABR1TQ76_9PEZI</name>
<keyword evidence="4" id="KW-1185">Reference proteome</keyword>
<evidence type="ECO:0000256" key="2">
    <source>
        <dbReference type="SAM" id="SignalP"/>
    </source>
</evidence>